<organism evidence="2">
    <name type="scientific">Colletotrichum graminicola (strain M1.001 / M2 / FGSC 10212)</name>
    <name type="common">Maize anthracnose fungus</name>
    <name type="synonym">Glomerella graminicola</name>
    <dbReference type="NCBI Taxonomy" id="645133"/>
    <lineage>
        <taxon>Eukaryota</taxon>
        <taxon>Fungi</taxon>
        <taxon>Dikarya</taxon>
        <taxon>Ascomycota</taxon>
        <taxon>Pezizomycotina</taxon>
        <taxon>Sordariomycetes</taxon>
        <taxon>Hypocreomycetidae</taxon>
        <taxon>Glomerellales</taxon>
        <taxon>Glomerellaceae</taxon>
        <taxon>Colletotrichum</taxon>
        <taxon>Colletotrichum graminicola species complex</taxon>
    </lineage>
</organism>
<gene>
    <name evidence="1" type="ORF">GLRG_00153</name>
</gene>
<dbReference type="eggNOG" id="ENOG502SSSQ">
    <property type="taxonomic scope" value="Eukaryota"/>
</dbReference>
<dbReference type="VEuPathDB" id="FungiDB:GLRG_00153"/>
<dbReference type="HOGENOM" id="CLU_141129_1_0_1"/>
<accession>E3Q330</accession>
<name>E3Q330_COLGM</name>
<dbReference type="GeneID" id="24405518"/>
<dbReference type="AlphaFoldDB" id="E3Q330"/>
<dbReference type="OrthoDB" id="3178264at2759"/>
<dbReference type="RefSeq" id="XP_008089029.1">
    <property type="nucleotide sequence ID" value="XM_008090838.1"/>
</dbReference>
<evidence type="ECO:0000313" key="1">
    <source>
        <dbReference type="EMBL" id="EFQ25009.1"/>
    </source>
</evidence>
<dbReference type="STRING" id="645133.E3Q330"/>
<evidence type="ECO:0000313" key="2">
    <source>
        <dbReference type="Proteomes" id="UP000008782"/>
    </source>
</evidence>
<dbReference type="Proteomes" id="UP000008782">
    <property type="component" value="Unassembled WGS sequence"/>
</dbReference>
<reference evidence="2" key="1">
    <citation type="journal article" date="2012" name="Nat. Genet.">
        <title>Lifestyle transitions in plant pathogenic Colletotrichum fungi deciphered by genome and transcriptome analyses.</title>
        <authorList>
            <person name="O'Connell R.J."/>
            <person name="Thon M.R."/>
            <person name="Hacquard S."/>
            <person name="Amyotte S.G."/>
            <person name="Kleemann J."/>
            <person name="Torres M.F."/>
            <person name="Damm U."/>
            <person name="Buiate E.A."/>
            <person name="Epstein L."/>
            <person name="Alkan N."/>
            <person name="Altmueller J."/>
            <person name="Alvarado-Balderrama L."/>
            <person name="Bauser C.A."/>
            <person name="Becker C."/>
            <person name="Birren B.W."/>
            <person name="Chen Z."/>
            <person name="Choi J."/>
            <person name="Crouch J.A."/>
            <person name="Duvick J.P."/>
            <person name="Farman M.A."/>
            <person name="Gan P."/>
            <person name="Heiman D."/>
            <person name="Henrissat B."/>
            <person name="Howard R.J."/>
            <person name="Kabbage M."/>
            <person name="Koch C."/>
            <person name="Kracher B."/>
            <person name="Kubo Y."/>
            <person name="Law A.D."/>
            <person name="Lebrun M.-H."/>
            <person name="Lee Y.-H."/>
            <person name="Miyara I."/>
            <person name="Moore N."/>
            <person name="Neumann U."/>
            <person name="Nordstroem K."/>
            <person name="Panaccione D.G."/>
            <person name="Panstruga R."/>
            <person name="Place M."/>
            <person name="Proctor R.H."/>
            <person name="Prusky D."/>
            <person name="Rech G."/>
            <person name="Reinhardt R."/>
            <person name="Rollins J.A."/>
            <person name="Rounsley S."/>
            <person name="Schardl C.L."/>
            <person name="Schwartz D.C."/>
            <person name="Shenoy N."/>
            <person name="Shirasu K."/>
            <person name="Sikhakolli U.R."/>
            <person name="Stueber K."/>
            <person name="Sukno S.A."/>
            <person name="Sweigard J.A."/>
            <person name="Takano Y."/>
            <person name="Takahara H."/>
            <person name="Trail F."/>
            <person name="van der Does H.C."/>
            <person name="Voll L.M."/>
            <person name="Will I."/>
            <person name="Young S."/>
            <person name="Zeng Q."/>
            <person name="Zhang J."/>
            <person name="Zhou S."/>
            <person name="Dickman M.B."/>
            <person name="Schulze-Lefert P."/>
            <person name="Ver Loren van Themaat E."/>
            <person name="Ma L.-J."/>
            <person name="Vaillancourt L.J."/>
        </authorList>
    </citation>
    <scope>NUCLEOTIDE SEQUENCE [LARGE SCALE GENOMIC DNA]</scope>
    <source>
        <strain evidence="2">M1.001 / M2 / FGSC 10212</strain>
    </source>
</reference>
<protein>
    <submittedName>
        <fullName evidence="1">Uncharacterized protein</fullName>
    </submittedName>
</protein>
<keyword evidence="2" id="KW-1185">Reference proteome</keyword>
<proteinExistence type="predicted"/>
<sequence length="147" mass="15103">MSDDLRANLMMGHMAVKQATKRSKNRRQQRAIESRQIGNLGCNVARLKIVSAISSTKSSVGDIKDPAVKDAAAAGLKQANDGIGKIASALLTGQKAAATDRDTVAAGLQATGTALQGGDQTDDAVKKAGESLQKAVAAGQDVVSKCK</sequence>
<dbReference type="EMBL" id="GG697331">
    <property type="protein sequence ID" value="EFQ25009.1"/>
    <property type="molecule type" value="Genomic_DNA"/>
</dbReference>